<accession>A0A9Q0QUC5</accession>
<gene>
    <name evidence="1" type="ORF">NE237_005186</name>
</gene>
<organism evidence="1 2">
    <name type="scientific">Protea cynaroides</name>
    <dbReference type="NCBI Taxonomy" id="273540"/>
    <lineage>
        <taxon>Eukaryota</taxon>
        <taxon>Viridiplantae</taxon>
        <taxon>Streptophyta</taxon>
        <taxon>Embryophyta</taxon>
        <taxon>Tracheophyta</taxon>
        <taxon>Spermatophyta</taxon>
        <taxon>Magnoliopsida</taxon>
        <taxon>Proteales</taxon>
        <taxon>Proteaceae</taxon>
        <taxon>Protea</taxon>
    </lineage>
</organism>
<keyword evidence="2" id="KW-1185">Reference proteome</keyword>
<dbReference type="EMBL" id="JAMYWD010000005">
    <property type="protein sequence ID" value="KAJ4972087.1"/>
    <property type="molecule type" value="Genomic_DNA"/>
</dbReference>
<sequence length="133" mass="15087">MAKWKSHPISTLNHSVARHVQLVELCSNKFRRLLTRNQNCLMMNLHLYIQVCSARTGRRLQPESSMSGDVARLAHTNPSIQKCGTKENFTIVGNLRLGKSIKPTCGALIERFDRRILDDYGLPIDAKVHSFIT</sequence>
<comment type="caution">
    <text evidence="1">The sequence shown here is derived from an EMBL/GenBank/DDBJ whole genome shotgun (WGS) entry which is preliminary data.</text>
</comment>
<dbReference type="Proteomes" id="UP001141806">
    <property type="component" value="Unassembled WGS sequence"/>
</dbReference>
<evidence type="ECO:0000313" key="2">
    <source>
        <dbReference type="Proteomes" id="UP001141806"/>
    </source>
</evidence>
<evidence type="ECO:0000313" key="1">
    <source>
        <dbReference type="EMBL" id="KAJ4972087.1"/>
    </source>
</evidence>
<protein>
    <submittedName>
        <fullName evidence="1">Uncharacterized protein</fullName>
    </submittedName>
</protein>
<dbReference type="AlphaFoldDB" id="A0A9Q0QUC5"/>
<reference evidence="1" key="1">
    <citation type="journal article" date="2023" name="Plant J.">
        <title>The genome of the king protea, Protea cynaroides.</title>
        <authorList>
            <person name="Chang J."/>
            <person name="Duong T.A."/>
            <person name="Schoeman C."/>
            <person name="Ma X."/>
            <person name="Roodt D."/>
            <person name="Barker N."/>
            <person name="Li Z."/>
            <person name="Van de Peer Y."/>
            <person name="Mizrachi E."/>
        </authorList>
    </citation>
    <scope>NUCLEOTIDE SEQUENCE</scope>
    <source>
        <tissue evidence="1">Young leaves</tissue>
    </source>
</reference>
<proteinExistence type="predicted"/>
<name>A0A9Q0QUC5_9MAGN</name>